<dbReference type="GO" id="GO:0000723">
    <property type="term" value="P:telomere maintenance"/>
    <property type="evidence" value="ECO:0007669"/>
    <property type="project" value="TreeGrafter"/>
</dbReference>
<dbReference type="Gene3D" id="3.40.50.12650">
    <property type="match status" value="1"/>
</dbReference>
<evidence type="ECO:0000256" key="12">
    <source>
        <dbReference type="ARBA" id="ARBA00042677"/>
    </source>
</evidence>
<keyword evidence="7" id="KW-0269">Exonuclease</keyword>
<keyword evidence="15" id="KW-1185">Reference proteome</keyword>
<dbReference type="SUPFAM" id="SSF56281">
    <property type="entry name" value="Metallo-hydrolase/oxidoreductase"/>
    <property type="match status" value="1"/>
</dbReference>
<dbReference type="EMBL" id="KQ459463">
    <property type="protein sequence ID" value="KPJ00511.1"/>
    <property type="molecule type" value="Genomic_DNA"/>
</dbReference>
<keyword evidence="6" id="KW-0378">Hydrolase</keyword>
<dbReference type="Pfam" id="PF07522">
    <property type="entry name" value="DRMBL"/>
    <property type="match status" value="1"/>
</dbReference>
<evidence type="ECO:0000256" key="5">
    <source>
        <dbReference type="ARBA" id="ARBA00022763"/>
    </source>
</evidence>
<evidence type="ECO:0000256" key="1">
    <source>
        <dbReference type="ARBA" id="ARBA00004123"/>
    </source>
</evidence>
<sequence>MKKCQSSFDKIIEEIPGIAVDNFEGRHLNSRAFFLSHYHMDHIQGLNSCQLANHLRETNAFIYTSEITASIINHEMKCSDILRYVKALGRETTLITLPSMPEMDLEELFVEVTLIPAGHSFGSTMFLFKTTAKTVLYTGDFRIRINDISKYGNLHKNDDPIHIDAMYIDTTFFKEKYDDFAKRTDTVDTVIDEISKWLKKDKENAVSIFMYANYTFEFLLNKIYQKLNMKVYINDHKWDFYSKIQHLVPSVTNDPEDCRIHLCRNKFEFKNHINCIPYDYFKQYLHVHLTAQKWDGYNINESPIVRRSNTSFDACFSTHCSRNEILYFVSYFNPSKVVGFPNDYVKPDDGSDEEFVLTPKRSMRKRQNDVSEESLNKVKKIL</sequence>
<dbReference type="STRING" id="66420.A0A194QAR3"/>
<keyword evidence="9" id="KW-0234">DNA repair</keyword>
<dbReference type="GO" id="GO:0035312">
    <property type="term" value="F:5'-3' DNA exonuclease activity"/>
    <property type="evidence" value="ECO:0007669"/>
    <property type="project" value="TreeGrafter"/>
</dbReference>
<dbReference type="Gene3D" id="3.60.15.10">
    <property type="entry name" value="Ribonuclease Z/Hydroxyacylglutathione hydrolase-like"/>
    <property type="match status" value="1"/>
</dbReference>
<dbReference type="GO" id="GO:0005634">
    <property type="term" value="C:nucleus"/>
    <property type="evidence" value="ECO:0007669"/>
    <property type="project" value="UniProtKB-SubCell"/>
</dbReference>
<keyword evidence="4" id="KW-0255">Endonuclease</keyword>
<dbReference type="InterPro" id="IPR036866">
    <property type="entry name" value="RibonucZ/Hydroxyglut_hydro"/>
</dbReference>
<evidence type="ECO:0000313" key="15">
    <source>
        <dbReference type="Proteomes" id="UP000053268"/>
    </source>
</evidence>
<dbReference type="PANTHER" id="PTHR23240:SF8">
    <property type="entry name" value="PROTEIN ARTEMIS"/>
    <property type="match status" value="1"/>
</dbReference>
<dbReference type="Proteomes" id="UP000053268">
    <property type="component" value="Unassembled WGS sequence"/>
</dbReference>
<evidence type="ECO:0000256" key="6">
    <source>
        <dbReference type="ARBA" id="ARBA00022801"/>
    </source>
</evidence>
<evidence type="ECO:0000256" key="8">
    <source>
        <dbReference type="ARBA" id="ARBA00023172"/>
    </source>
</evidence>
<protein>
    <recommendedName>
        <fullName evidence="11">Protein artemis</fullName>
    </recommendedName>
    <alternativeName>
        <fullName evidence="12">DNA cross-link repair 1C protein</fullName>
    </alternativeName>
</protein>
<evidence type="ECO:0000313" key="14">
    <source>
        <dbReference type="EMBL" id="KPJ00511.1"/>
    </source>
</evidence>
<dbReference type="GO" id="GO:0006303">
    <property type="term" value="P:double-strand break repair via nonhomologous end joining"/>
    <property type="evidence" value="ECO:0007669"/>
    <property type="project" value="TreeGrafter"/>
</dbReference>
<dbReference type="GO" id="GO:0036297">
    <property type="term" value="P:interstrand cross-link repair"/>
    <property type="evidence" value="ECO:0007669"/>
    <property type="project" value="TreeGrafter"/>
</dbReference>
<dbReference type="PANTHER" id="PTHR23240">
    <property type="entry name" value="DNA CROSS-LINK REPAIR PROTEIN PSO2/SNM1-RELATED"/>
    <property type="match status" value="1"/>
</dbReference>
<proteinExistence type="inferred from homology"/>
<evidence type="ECO:0000256" key="9">
    <source>
        <dbReference type="ARBA" id="ARBA00023204"/>
    </source>
</evidence>
<keyword evidence="3" id="KW-0540">Nuclease</keyword>
<reference evidence="14 15" key="1">
    <citation type="journal article" date="2015" name="Nat. Commun.">
        <title>Outbred genome sequencing and CRISPR/Cas9 gene editing in butterflies.</title>
        <authorList>
            <person name="Li X."/>
            <person name="Fan D."/>
            <person name="Zhang W."/>
            <person name="Liu G."/>
            <person name="Zhang L."/>
            <person name="Zhao L."/>
            <person name="Fang X."/>
            <person name="Chen L."/>
            <person name="Dong Y."/>
            <person name="Chen Y."/>
            <person name="Ding Y."/>
            <person name="Zhao R."/>
            <person name="Feng M."/>
            <person name="Zhu Y."/>
            <person name="Feng Y."/>
            <person name="Jiang X."/>
            <person name="Zhu D."/>
            <person name="Xiang H."/>
            <person name="Feng X."/>
            <person name="Li S."/>
            <person name="Wang J."/>
            <person name="Zhang G."/>
            <person name="Kronforst M.R."/>
            <person name="Wang W."/>
        </authorList>
    </citation>
    <scope>NUCLEOTIDE SEQUENCE [LARGE SCALE GENOMIC DNA]</scope>
    <source>
        <strain evidence="14">Ya'a_city_454_Px</strain>
        <tissue evidence="14">Whole body</tissue>
    </source>
</reference>
<feature type="domain" description="DNA repair metallo-beta-lactamase" evidence="13">
    <location>
        <begin position="249"/>
        <end position="338"/>
    </location>
</feature>
<dbReference type="GO" id="GO:0004519">
    <property type="term" value="F:endonuclease activity"/>
    <property type="evidence" value="ECO:0007669"/>
    <property type="project" value="UniProtKB-KW"/>
</dbReference>
<evidence type="ECO:0000256" key="10">
    <source>
        <dbReference type="ARBA" id="ARBA00023242"/>
    </source>
</evidence>
<accession>A0A194QAR3</accession>
<keyword evidence="5" id="KW-0227">DNA damage</keyword>
<evidence type="ECO:0000256" key="7">
    <source>
        <dbReference type="ARBA" id="ARBA00022839"/>
    </source>
</evidence>
<evidence type="ECO:0000256" key="4">
    <source>
        <dbReference type="ARBA" id="ARBA00022759"/>
    </source>
</evidence>
<evidence type="ECO:0000259" key="13">
    <source>
        <dbReference type="Pfam" id="PF07522"/>
    </source>
</evidence>
<evidence type="ECO:0000256" key="3">
    <source>
        <dbReference type="ARBA" id="ARBA00022722"/>
    </source>
</evidence>
<name>A0A194QAR3_PAPXU</name>
<evidence type="ECO:0000256" key="11">
    <source>
        <dbReference type="ARBA" id="ARBA00039759"/>
    </source>
</evidence>
<dbReference type="GO" id="GO:0003684">
    <property type="term" value="F:damaged DNA binding"/>
    <property type="evidence" value="ECO:0007669"/>
    <property type="project" value="TreeGrafter"/>
</dbReference>
<dbReference type="AlphaFoldDB" id="A0A194QAR3"/>
<keyword evidence="10" id="KW-0539">Nucleus</keyword>
<comment type="subcellular location">
    <subcellularLocation>
        <location evidence="1">Nucleus</location>
    </subcellularLocation>
</comment>
<gene>
    <name evidence="14" type="ORF">RR46_07101</name>
</gene>
<evidence type="ECO:0000256" key="2">
    <source>
        <dbReference type="ARBA" id="ARBA00010304"/>
    </source>
</evidence>
<keyword evidence="8" id="KW-0233">DNA recombination</keyword>
<organism evidence="14 15">
    <name type="scientific">Papilio xuthus</name>
    <name type="common">Asian swallowtail butterfly</name>
    <dbReference type="NCBI Taxonomy" id="66420"/>
    <lineage>
        <taxon>Eukaryota</taxon>
        <taxon>Metazoa</taxon>
        <taxon>Ecdysozoa</taxon>
        <taxon>Arthropoda</taxon>
        <taxon>Hexapoda</taxon>
        <taxon>Insecta</taxon>
        <taxon>Pterygota</taxon>
        <taxon>Neoptera</taxon>
        <taxon>Endopterygota</taxon>
        <taxon>Lepidoptera</taxon>
        <taxon>Glossata</taxon>
        <taxon>Ditrysia</taxon>
        <taxon>Papilionoidea</taxon>
        <taxon>Papilionidae</taxon>
        <taxon>Papilioninae</taxon>
        <taxon>Papilio</taxon>
    </lineage>
</organism>
<dbReference type="GO" id="GO:0006310">
    <property type="term" value="P:DNA recombination"/>
    <property type="evidence" value="ECO:0007669"/>
    <property type="project" value="UniProtKB-KW"/>
</dbReference>
<comment type="similarity">
    <text evidence="2">Belongs to the DNA repair metallo-beta-lactamase (DRMBL) family.</text>
</comment>
<dbReference type="InterPro" id="IPR011084">
    <property type="entry name" value="DRMBL"/>
</dbReference>